<evidence type="ECO:0000313" key="13">
    <source>
        <dbReference type="Proteomes" id="UP000094271"/>
    </source>
</evidence>
<evidence type="ECO:0000256" key="5">
    <source>
        <dbReference type="ARBA" id="ARBA00022840"/>
    </source>
</evidence>
<dbReference type="SUPFAM" id="SSF53067">
    <property type="entry name" value="Actin-like ATPase domain"/>
    <property type="match status" value="2"/>
</dbReference>
<dbReference type="InterPro" id="IPR018484">
    <property type="entry name" value="FGGY_N"/>
</dbReference>
<proteinExistence type="inferred from homology"/>
<sequence length="491" mass="55274">MEIKKVLAVDLGASSGRVMLGSFDGEKISVEELHRFSNDPVILGKTMYWDFLRLFHEIKQGLIKSKAYGKIDSISVDTWGVDFGILDEEGNLLENPVHYRDARVTGMLEKSFESIDKDRFYQITGNQFMEINTVFQLLYLSLNRKRQLDLADSLLMMPDLFNYYLSGEKCCEYSAASTTQLLDAVRKEWSGEVIEKLQLPGRLLQKIVPSGTPVGMLRPEICEELGVEPMKVVAGAGHDTQCALAAVPTGEKDFIFISCGTWSLFGTELDTPIINEKSTRFNITNEGGVGGKISFLKNIIGLWLIQESRRQWMREGKEFSFGELEKLAASEEPFRSLIDPDAPEFAPSGNVPRRIREFCKRTGQPVPETEGQLVRCINESLALKYRMALEEIKECTGKEYPVIHMVGGGTQSALLCQLTADACKCPVYAGPIEATVYGNIAIQLMAEGVIGSLEEIRSVIKASEDIRRFEPQKPDEWEAVYRKYREDIRNW</sequence>
<evidence type="ECO:0000259" key="9">
    <source>
        <dbReference type="Pfam" id="PF02782"/>
    </source>
</evidence>
<dbReference type="Proteomes" id="UP000094271">
    <property type="component" value="Unassembled WGS sequence"/>
</dbReference>
<dbReference type="EC" id="2.7.1.5" evidence="10"/>
<dbReference type="PANTHER" id="PTHR10196">
    <property type="entry name" value="SUGAR KINASE"/>
    <property type="match status" value="1"/>
</dbReference>
<accession>A0A1E3AIH7</accession>
<dbReference type="GO" id="GO:0008993">
    <property type="term" value="F:rhamnulokinase activity"/>
    <property type="evidence" value="ECO:0007669"/>
    <property type="project" value="UniProtKB-EC"/>
</dbReference>
<dbReference type="InterPro" id="IPR013449">
    <property type="entry name" value="Rhamnulokinase"/>
</dbReference>
<dbReference type="GO" id="GO:0004370">
    <property type="term" value="F:glycerol kinase activity"/>
    <property type="evidence" value="ECO:0007669"/>
    <property type="project" value="TreeGrafter"/>
</dbReference>
<dbReference type="RefSeq" id="WP_069150918.1">
    <property type="nucleotide sequence ID" value="NZ_BAABXS010000001.1"/>
</dbReference>
<dbReference type="PATRIC" id="fig|1432052.4.peg.195"/>
<feature type="domain" description="Carbohydrate kinase FGGY C-terminal" evidence="9">
    <location>
        <begin position="257"/>
        <end position="446"/>
    </location>
</feature>
<dbReference type="OrthoDB" id="9761504at2"/>
<evidence type="ECO:0000313" key="10">
    <source>
        <dbReference type="EMBL" id="ODM08548.1"/>
    </source>
</evidence>
<dbReference type="InterPro" id="IPR043129">
    <property type="entry name" value="ATPase_NBD"/>
</dbReference>
<dbReference type="Gene3D" id="3.30.420.40">
    <property type="match status" value="2"/>
</dbReference>
<dbReference type="PANTHER" id="PTHR10196:SF93">
    <property type="entry name" value="L-RHAMNULOKINASE"/>
    <property type="match status" value="1"/>
</dbReference>
<dbReference type="Proteomes" id="UP000094067">
    <property type="component" value="Unassembled WGS sequence"/>
</dbReference>
<evidence type="ECO:0000256" key="1">
    <source>
        <dbReference type="ARBA" id="ARBA00009156"/>
    </source>
</evidence>
<evidence type="ECO:0000256" key="2">
    <source>
        <dbReference type="ARBA" id="ARBA00022679"/>
    </source>
</evidence>
<dbReference type="GO" id="GO:0005829">
    <property type="term" value="C:cytosol"/>
    <property type="evidence" value="ECO:0007669"/>
    <property type="project" value="TreeGrafter"/>
</dbReference>
<dbReference type="Pfam" id="PF02782">
    <property type="entry name" value="FGGY_C"/>
    <property type="match status" value="1"/>
</dbReference>
<dbReference type="PIRSF" id="PIRSF000538">
    <property type="entry name" value="GlpK"/>
    <property type="match status" value="1"/>
</dbReference>
<evidence type="ECO:0000256" key="6">
    <source>
        <dbReference type="ARBA" id="ARBA00023157"/>
    </source>
</evidence>
<reference evidence="11 13" key="2">
    <citation type="submission" date="2016-08" db="EMBL/GenBank/DDBJ databases">
        <authorList>
            <person name="Seilhamer J.J."/>
        </authorList>
    </citation>
    <scope>NUCLEOTIDE SEQUENCE [LARGE SCALE GENOMIC DNA]</scope>
    <source>
        <strain evidence="11 13">NML150140-1</strain>
    </source>
</reference>
<dbReference type="InterPro" id="IPR000577">
    <property type="entry name" value="Carb_kinase_FGGY"/>
</dbReference>
<feature type="domain" description="Carbohydrate kinase FGGY N-terminal" evidence="8">
    <location>
        <begin position="6"/>
        <end position="244"/>
    </location>
</feature>
<evidence type="ECO:0000313" key="11">
    <source>
        <dbReference type="EMBL" id="ODR49682.1"/>
    </source>
</evidence>
<keyword evidence="7" id="KW-0684">Rhamnose metabolism</keyword>
<dbReference type="EMBL" id="MCGH01000001">
    <property type="protein sequence ID" value="ODM08548.1"/>
    <property type="molecule type" value="Genomic_DNA"/>
</dbReference>
<keyword evidence="5" id="KW-0067">ATP-binding</keyword>
<dbReference type="GO" id="GO:0019301">
    <property type="term" value="P:rhamnose catabolic process"/>
    <property type="evidence" value="ECO:0007669"/>
    <property type="project" value="InterPro"/>
</dbReference>
<dbReference type="GO" id="GO:0005524">
    <property type="term" value="F:ATP binding"/>
    <property type="evidence" value="ECO:0007669"/>
    <property type="project" value="UniProtKB-KW"/>
</dbReference>
<dbReference type="EMBL" id="MEHA01000012">
    <property type="protein sequence ID" value="ODR49682.1"/>
    <property type="molecule type" value="Genomic_DNA"/>
</dbReference>
<dbReference type="Pfam" id="PF00370">
    <property type="entry name" value="FGGY_N"/>
    <property type="match status" value="1"/>
</dbReference>
<evidence type="ECO:0000256" key="7">
    <source>
        <dbReference type="ARBA" id="ARBA00023308"/>
    </source>
</evidence>
<evidence type="ECO:0000313" key="12">
    <source>
        <dbReference type="Proteomes" id="UP000094067"/>
    </source>
</evidence>
<evidence type="ECO:0000256" key="4">
    <source>
        <dbReference type="ARBA" id="ARBA00022777"/>
    </source>
</evidence>
<keyword evidence="3" id="KW-0547">Nucleotide-binding</keyword>
<name>A0A1E3AIH7_9FIRM</name>
<organism evidence="10 12">
    <name type="scientific">Eisenbergiella tayi</name>
    <dbReference type="NCBI Taxonomy" id="1432052"/>
    <lineage>
        <taxon>Bacteria</taxon>
        <taxon>Bacillati</taxon>
        <taxon>Bacillota</taxon>
        <taxon>Clostridia</taxon>
        <taxon>Lachnospirales</taxon>
        <taxon>Lachnospiraceae</taxon>
        <taxon>Eisenbergiella</taxon>
    </lineage>
</organism>
<comment type="caution">
    <text evidence="10">The sequence shown here is derived from an EMBL/GenBank/DDBJ whole genome shotgun (WGS) entry which is preliminary data.</text>
</comment>
<comment type="similarity">
    <text evidence="1">Belongs to the FGGY kinase family.</text>
</comment>
<dbReference type="GO" id="GO:0006071">
    <property type="term" value="P:glycerol metabolic process"/>
    <property type="evidence" value="ECO:0007669"/>
    <property type="project" value="TreeGrafter"/>
</dbReference>
<keyword evidence="2 10" id="KW-0808">Transferase</keyword>
<reference evidence="10 12" key="1">
    <citation type="submission" date="2016-07" db="EMBL/GenBank/DDBJ databases">
        <title>Characterization of isolates of Eisenbergiella tayi derived from blood cultures, using whole genome sequencing.</title>
        <authorList>
            <person name="Burdz T."/>
            <person name="Wiebe D."/>
            <person name="Huynh C."/>
            <person name="Bernard K."/>
        </authorList>
    </citation>
    <scope>NUCLEOTIDE SEQUENCE [LARGE SCALE GENOMIC DNA]</scope>
    <source>
        <strain evidence="10 12">NML 110608</strain>
    </source>
</reference>
<keyword evidence="4 10" id="KW-0418">Kinase</keyword>
<gene>
    <name evidence="10" type="primary">rhaB_1</name>
    <name evidence="11" type="ORF">BEI59_17245</name>
    <name evidence="10" type="ORF">BEI61_00177</name>
</gene>
<protein>
    <submittedName>
        <fullName evidence="11">Carbohydrate kinase</fullName>
    </submittedName>
    <submittedName>
        <fullName evidence="10">Rhamnulokinase</fullName>
        <ecNumber evidence="10">2.7.1.5</ecNumber>
    </submittedName>
</protein>
<dbReference type="AlphaFoldDB" id="A0A1E3AIH7"/>
<evidence type="ECO:0000256" key="3">
    <source>
        <dbReference type="ARBA" id="ARBA00022741"/>
    </source>
</evidence>
<dbReference type="InterPro" id="IPR018485">
    <property type="entry name" value="FGGY_C"/>
</dbReference>
<dbReference type="CDD" id="cd07771">
    <property type="entry name" value="ASKHA_NBD_FGGY_RhaB-like"/>
    <property type="match status" value="1"/>
</dbReference>
<keyword evidence="6" id="KW-1015">Disulfide bond</keyword>
<evidence type="ECO:0000259" key="8">
    <source>
        <dbReference type="Pfam" id="PF00370"/>
    </source>
</evidence>